<dbReference type="AlphaFoldDB" id="A0A9P6VQ68"/>
<dbReference type="EMBL" id="VNKQ01000003">
    <property type="protein sequence ID" value="KAG0652163.1"/>
    <property type="molecule type" value="Genomic_DNA"/>
</dbReference>
<accession>A0A9P6VQ68</accession>
<comment type="caution">
    <text evidence="2">The sequence shown here is derived from an EMBL/GenBank/DDBJ whole genome shotgun (WGS) entry which is preliminary data.</text>
</comment>
<dbReference type="Proteomes" id="UP000785200">
    <property type="component" value="Unassembled WGS sequence"/>
</dbReference>
<proteinExistence type="predicted"/>
<dbReference type="PANTHER" id="PTHR28048">
    <property type="entry name" value="ACR195WP"/>
    <property type="match status" value="1"/>
</dbReference>
<organism evidence="2 3">
    <name type="scientific">Hyphodiscus hymeniophilus</name>
    <dbReference type="NCBI Taxonomy" id="353542"/>
    <lineage>
        <taxon>Eukaryota</taxon>
        <taxon>Fungi</taxon>
        <taxon>Dikarya</taxon>
        <taxon>Ascomycota</taxon>
        <taxon>Pezizomycotina</taxon>
        <taxon>Leotiomycetes</taxon>
        <taxon>Helotiales</taxon>
        <taxon>Hyphodiscaceae</taxon>
        <taxon>Hyphodiscus</taxon>
    </lineage>
</organism>
<keyword evidence="3" id="KW-1185">Reference proteome</keyword>
<evidence type="ECO:0000313" key="2">
    <source>
        <dbReference type="EMBL" id="KAG0652163.1"/>
    </source>
</evidence>
<evidence type="ECO:0000259" key="1">
    <source>
        <dbReference type="Pfam" id="PF15055"/>
    </source>
</evidence>
<dbReference type="InterPro" id="IPR028036">
    <property type="entry name" value="DMAC1-like_dom"/>
</dbReference>
<name>A0A9P6VQ68_9HELO</name>
<dbReference type="PANTHER" id="PTHR28048:SF1">
    <property type="entry name" value="ACR195WP"/>
    <property type="match status" value="1"/>
</dbReference>
<sequence length="96" mass="10433">MSKVPPLEHLSRPEPLHKVLAEQDKLQEDCLPCRVTGAAAFAGLGVYSYVSGHSQLKAQEAKILKSKSLFGIKTRQTGITGIALTLVGMGFWRLVN</sequence>
<evidence type="ECO:0000313" key="3">
    <source>
        <dbReference type="Proteomes" id="UP000785200"/>
    </source>
</evidence>
<dbReference type="OrthoDB" id="6604875at2759"/>
<dbReference type="InterPro" id="IPR053092">
    <property type="entry name" value="Mitochondrial_unc_protein"/>
</dbReference>
<protein>
    <submittedName>
        <fullName evidence="2">Transcripts altered in meiosis protein 6</fullName>
    </submittedName>
</protein>
<feature type="domain" description="Distal membrane-arm assembly complex protein 1-like" evidence="1">
    <location>
        <begin position="29"/>
        <end position="66"/>
    </location>
</feature>
<dbReference type="Pfam" id="PF15055">
    <property type="entry name" value="DMAC1_Dmo2"/>
    <property type="match status" value="1"/>
</dbReference>
<gene>
    <name evidence="2" type="ORF">D0Z07_1092</name>
</gene>
<reference evidence="2" key="1">
    <citation type="submission" date="2019-07" db="EMBL/GenBank/DDBJ databases">
        <title>Hyphodiscus hymeniophilus genome sequencing and assembly.</title>
        <authorList>
            <person name="Kramer G."/>
            <person name="Nodwell J."/>
        </authorList>
    </citation>
    <scope>NUCLEOTIDE SEQUENCE</scope>
    <source>
        <strain evidence="2">ATCC 34498</strain>
    </source>
</reference>